<dbReference type="EMBL" id="JAPQKL010000002">
    <property type="protein sequence ID" value="KAJ5142751.1"/>
    <property type="molecule type" value="Genomic_DNA"/>
</dbReference>
<sequence length="67" mass="7731">MNLMSDRCYERKPHQMPTQVPNLGTTNTVRQTTPARFTRTKIQISTPDTLDKIPEYTISIEGFKCQT</sequence>
<evidence type="ECO:0000313" key="2">
    <source>
        <dbReference type="EMBL" id="KAJ5142751.1"/>
    </source>
</evidence>
<protein>
    <submittedName>
        <fullName evidence="2">Uncharacterized protein</fullName>
    </submittedName>
</protein>
<reference evidence="2" key="1">
    <citation type="submission" date="2022-11" db="EMBL/GenBank/DDBJ databases">
        <authorList>
            <person name="Petersen C."/>
        </authorList>
    </citation>
    <scope>NUCLEOTIDE SEQUENCE</scope>
    <source>
        <strain evidence="2">IBT 22155</strain>
    </source>
</reference>
<gene>
    <name evidence="2" type="ORF">N7515_001538</name>
</gene>
<evidence type="ECO:0000313" key="3">
    <source>
        <dbReference type="Proteomes" id="UP001149079"/>
    </source>
</evidence>
<keyword evidence="3" id="KW-1185">Reference proteome</keyword>
<reference evidence="2" key="2">
    <citation type="journal article" date="2023" name="IMA Fungus">
        <title>Comparative genomic study of the Penicillium genus elucidates a diverse pangenome and 15 lateral gene transfer events.</title>
        <authorList>
            <person name="Petersen C."/>
            <person name="Sorensen T."/>
            <person name="Nielsen M.R."/>
            <person name="Sondergaard T.E."/>
            <person name="Sorensen J.L."/>
            <person name="Fitzpatrick D.A."/>
            <person name="Frisvad J.C."/>
            <person name="Nielsen K.L."/>
        </authorList>
    </citation>
    <scope>NUCLEOTIDE SEQUENCE</scope>
    <source>
        <strain evidence="2">IBT 22155</strain>
    </source>
</reference>
<feature type="compositionally biased region" description="Polar residues" evidence="1">
    <location>
        <begin position="16"/>
        <end position="27"/>
    </location>
</feature>
<dbReference type="AlphaFoldDB" id="A0A9W9H9V6"/>
<comment type="caution">
    <text evidence="2">The sequence shown here is derived from an EMBL/GenBank/DDBJ whole genome shotgun (WGS) entry which is preliminary data.</text>
</comment>
<dbReference type="RefSeq" id="XP_056524395.1">
    <property type="nucleotide sequence ID" value="XM_056662282.1"/>
</dbReference>
<dbReference type="Proteomes" id="UP001149079">
    <property type="component" value="Unassembled WGS sequence"/>
</dbReference>
<name>A0A9W9H9V6_9EURO</name>
<organism evidence="2 3">
    <name type="scientific">Penicillium bovifimosum</name>
    <dbReference type="NCBI Taxonomy" id="126998"/>
    <lineage>
        <taxon>Eukaryota</taxon>
        <taxon>Fungi</taxon>
        <taxon>Dikarya</taxon>
        <taxon>Ascomycota</taxon>
        <taxon>Pezizomycotina</taxon>
        <taxon>Eurotiomycetes</taxon>
        <taxon>Eurotiomycetidae</taxon>
        <taxon>Eurotiales</taxon>
        <taxon>Aspergillaceae</taxon>
        <taxon>Penicillium</taxon>
    </lineage>
</organism>
<proteinExistence type="predicted"/>
<feature type="region of interest" description="Disordered" evidence="1">
    <location>
        <begin position="1"/>
        <end position="27"/>
    </location>
</feature>
<dbReference type="GeneID" id="81401452"/>
<accession>A0A9W9H9V6</accession>
<evidence type="ECO:0000256" key="1">
    <source>
        <dbReference type="SAM" id="MobiDB-lite"/>
    </source>
</evidence>